<dbReference type="PANTHER" id="PTHR30304">
    <property type="entry name" value="D-TAGATOSE-1,6-BISPHOSPHATE ALDOLASE"/>
    <property type="match status" value="1"/>
</dbReference>
<dbReference type="AlphaFoldDB" id="A0A094QKY1"/>
<sequence length="279" mass="29673">MSRTHAKKLVLAAQNSKTAIGAFNVILLEHAEALVAGAEKANLPVILQISENCVTYHRSLTPISVATIAIAETSSVPVSVHLDHAESEELIKEALDLGFDSIMFDGSKLPFAENVATSARIADLCKSYGATLEVEIGEVGGKDGVHAPGIRTKPLEAKSFAEATGADLLAVAVGSSHAMTTRDATLDFELIAEIAESVSVPLVLHGSSGVNDRDLQKAVIAGMSKINIATHLNHVFTDEVRKTLHTNPDLVDPRKYISPGRTAVTLETTRLLRILNLSE</sequence>
<evidence type="ECO:0000313" key="1">
    <source>
        <dbReference type="EMBL" id="KGA15126.1"/>
    </source>
</evidence>
<accession>A0A094QKY1</accession>
<proteinExistence type="predicted"/>
<dbReference type="GO" id="GO:0016832">
    <property type="term" value="F:aldehyde-lyase activity"/>
    <property type="evidence" value="ECO:0007669"/>
    <property type="project" value="InterPro"/>
</dbReference>
<dbReference type="CDD" id="cd00947">
    <property type="entry name" value="TBP_aldolase_IIB"/>
    <property type="match status" value="1"/>
</dbReference>
<dbReference type="InterPro" id="IPR050246">
    <property type="entry name" value="Class_II_FBP_aldolase"/>
</dbReference>
<dbReference type="InterPro" id="IPR000771">
    <property type="entry name" value="FBA_II"/>
</dbReference>
<dbReference type="EMBL" id="JNSL01000124">
    <property type="protein sequence ID" value="KGA15126.1"/>
    <property type="molecule type" value="Genomic_DNA"/>
</dbReference>
<dbReference type="PANTHER" id="PTHR30304:SF0">
    <property type="entry name" value="D-TAGATOSE-1,6-BISPHOSPHATE ALDOLASE SUBUNIT GATY-RELATED"/>
    <property type="match status" value="1"/>
</dbReference>
<dbReference type="GO" id="GO:0005975">
    <property type="term" value="P:carbohydrate metabolic process"/>
    <property type="evidence" value="ECO:0007669"/>
    <property type="project" value="InterPro"/>
</dbReference>
<dbReference type="InterPro" id="IPR013785">
    <property type="entry name" value="Aldolase_TIM"/>
</dbReference>
<dbReference type="SUPFAM" id="SSF51569">
    <property type="entry name" value="Aldolase"/>
    <property type="match status" value="1"/>
</dbReference>
<reference evidence="1" key="1">
    <citation type="submission" date="2014-06" db="EMBL/GenBank/DDBJ databases">
        <title>Key roles for freshwater Actinobacteria revealed by deep metagenomic sequencing.</title>
        <authorList>
            <person name="Ghai R."/>
            <person name="Mizuno C.M."/>
            <person name="Picazo A."/>
            <person name="Camacho A."/>
            <person name="Rodriguez-Valera F."/>
        </authorList>
    </citation>
    <scope>NUCLEOTIDE SEQUENCE</scope>
</reference>
<organism evidence="1">
    <name type="scientific">freshwater metagenome</name>
    <dbReference type="NCBI Taxonomy" id="449393"/>
    <lineage>
        <taxon>unclassified sequences</taxon>
        <taxon>metagenomes</taxon>
        <taxon>ecological metagenomes</taxon>
    </lineage>
</organism>
<comment type="caution">
    <text evidence="1">The sequence shown here is derived from an EMBL/GenBank/DDBJ whole genome shotgun (WGS) entry which is preliminary data.</text>
</comment>
<dbReference type="GO" id="GO:0008270">
    <property type="term" value="F:zinc ion binding"/>
    <property type="evidence" value="ECO:0007669"/>
    <property type="project" value="InterPro"/>
</dbReference>
<dbReference type="NCBIfam" id="TIGR00167">
    <property type="entry name" value="cbbA"/>
    <property type="match status" value="1"/>
</dbReference>
<dbReference type="PIRSF" id="PIRSF001359">
    <property type="entry name" value="F_bP_aldolase_II"/>
    <property type="match status" value="1"/>
</dbReference>
<protein>
    <submittedName>
        <fullName evidence="1">Fructose-bisphosphate aldolase</fullName>
    </submittedName>
</protein>
<dbReference type="Pfam" id="PF01116">
    <property type="entry name" value="F_bP_aldolase"/>
    <property type="match status" value="1"/>
</dbReference>
<dbReference type="PROSITE" id="PS00602">
    <property type="entry name" value="ALDOLASE_CLASS_II_1"/>
    <property type="match status" value="1"/>
</dbReference>
<dbReference type="Gene3D" id="3.20.20.70">
    <property type="entry name" value="Aldolase class I"/>
    <property type="match status" value="1"/>
</dbReference>
<gene>
    <name evidence="1" type="ORF">GM51_15595</name>
</gene>
<name>A0A094QKY1_9ZZZZ</name>